<proteinExistence type="predicted"/>
<evidence type="ECO:0000256" key="1">
    <source>
        <dbReference type="SAM" id="MobiDB-lite"/>
    </source>
</evidence>
<dbReference type="EMBL" id="JADYXP020000004">
    <property type="protein sequence ID" value="KAL0125868.1"/>
    <property type="molecule type" value="Genomic_DNA"/>
</dbReference>
<dbReference type="Proteomes" id="UP001430953">
    <property type="component" value="Unassembled WGS sequence"/>
</dbReference>
<dbReference type="AlphaFoldDB" id="A0AAW2GE81"/>
<sequence length="138" mass="15735">MYYEYYNIYNCVCVCRCAPLPLPVSPSVAAIPSTPPLPFLPFASPRSHFIRLFVSFSSPVVQSALTESAKKKKQKNKKRCEGAVATKRTSEKTYSRSDYSQSDQFITFYNIACSLVFDFCFSYRDRFFDLVSAAARTR</sequence>
<organism evidence="2 3">
    <name type="scientific">Cardiocondyla obscurior</name>
    <dbReference type="NCBI Taxonomy" id="286306"/>
    <lineage>
        <taxon>Eukaryota</taxon>
        <taxon>Metazoa</taxon>
        <taxon>Ecdysozoa</taxon>
        <taxon>Arthropoda</taxon>
        <taxon>Hexapoda</taxon>
        <taxon>Insecta</taxon>
        <taxon>Pterygota</taxon>
        <taxon>Neoptera</taxon>
        <taxon>Endopterygota</taxon>
        <taxon>Hymenoptera</taxon>
        <taxon>Apocrita</taxon>
        <taxon>Aculeata</taxon>
        <taxon>Formicoidea</taxon>
        <taxon>Formicidae</taxon>
        <taxon>Myrmicinae</taxon>
        <taxon>Cardiocondyla</taxon>
    </lineage>
</organism>
<reference evidence="2 3" key="1">
    <citation type="submission" date="2023-03" db="EMBL/GenBank/DDBJ databases">
        <title>High recombination rates correlate with genetic variation in Cardiocondyla obscurior ants.</title>
        <authorList>
            <person name="Errbii M."/>
        </authorList>
    </citation>
    <scope>NUCLEOTIDE SEQUENCE [LARGE SCALE GENOMIC DNA]</scope>
    <source>
        <strain evidence="2">Alpha-2009</strain>
        <tissue evidence="2">Whole body</tissue>
    </source>
</reference>
<accession>A0AAW2GE81</accession>
<name>A0AAW2GE81_9HYME</name>
<evidence type="ECO:0000313" key="3">
    <source>
        <dbReference type="Proteomes" id="UP001430953"/>
    </source>
</evidence>
<feature type="region of interest" description="Disordered" evidence="1">
    <location>
        <begin position="72"/>
        <end position="92"/>
    </location>
</feature>
<comment type="caution">
    <text evidence="2">The sequence shown here is derived from an EMBL/GenBank/DDBJ whole genome shotgun (WGS) entry which is preliminary data.</text>
</comment>
<gene>
    <name evidence="2" type="ORF">PUN28_004726</name>
</gene>
<protein>
    <submittedName>
        <fullName evidence="2">Uncharacterized protein</fullName>
    </submittedName>
</protein>
<keyword evidence="3" id="KW-1185">Reference proteome</keyword>
<evidence type="ECO:0000313" key="2">
    <source>
        <dbReference type="EMBL" id="KAL0125868.1"/>
    </source>
</evidence>